<evidence type="ECO:0000256" key="3">
    <source>
        <dbReference type="ARBA" id="ARBA00023015"/>
    </source>
</evidence>
<dbReference type="GO" id="GO:0005634">
    <property type="term" value="C:nucleus"/>
    <property type="evidence" value="ECO:0007669"/>
    <property type="project" value="UniProtKB-SubCell"/>
</dbReference>
<protein>
    <recommendedName>
        <fullName evidence="6">Transcription repressor</fullName>
    </recommendedName>
    <alternativeName>
        <fullName evidence="6">Ovate family protein</fullName>
    </alternativeName>
</protein>
<dbReference type="InterPro" id="IPR006458">
    <property type="entry name" value="Ovate_C"/>
</dbReference>
<evidence type="ECO:0000259" key="8">
    <source>
        <dbReference type="PROSITE" id="PS51754"/>
    </source>
</evidence>
<feature type="domain" description="OVATE" evidence="8">
    <location>
        <begin position="185"/>
        <end position="244"/>
    </location>
</feature>
<sequence length="247" mass="28405">MFRSSFGSSQNNRNFHLFEPSSPKVRIFPSMCRPRWSETMEVLQRPKVLDHGPCFVSGDMGGRTCPPASPILPLNSFYSFEEFQPKERKKRSKKTRKTHGKYKKKESFYHLSSLSPETNGDDEIETFFSSRSFSSDSSESRHLNKTSSRRRSKARAEQRRAVSKNSDMGCCMFSTRGKVQESFATVKRSSDPYSDFRTLMVEMIIEKQIFAAKDLEQLLQCFPSLNSIHHHKVIVEVFSEIMGSSVL</sequence>
<proteinExistence type="predicted"/>
<evidence type="ECO:0000256" key="5">
    <source>
        <dbReference type="ARBA" id="ARBA00023242"/>
    </source>
</evidence>
<evidence type="ECO:0000256" key="4">
    <source>
        <dbReference type="ARBA" id="ARBA00023163"/>
    </source>
</evidence>
<evidence type="ECO:0000256" key="6">
    <source>
        <dbReference type="RuleBase" id="RU367028"/>
    </source>
</evidence>
<evidence type="ECO:0000256" key="2">
    <source>
        <dbReference type="ARBA" id="ARBA00022491"/>
    </source>
</evidence>
<dbReference type="PANTHER" id="PTHR33057:SF17">
    <property type="entry name" value="TRANSCRIPTION REPRESSOR OFP8"/>
    <property type="match status" value="1"/>
</dbReference>
<dbReference type="GO" id="GO:0045892">
    <property type="term" value="P:negative regulation of DNA-templated transcription"/>
    <property type="evidence" value="ECO:0007669"/>
    <property type="project" value="UniProtKB-UniRule"/>
</dbReference>
<organism evidence="9 10">
    <name type="scientific">Nelumbo nucifera</name>
    <name type="common">Sacred lotus</name>
    <dbReference type="NCBI Taxonomy" id="4432"/>
    <lineage>
        <taxon>Eukaryota</taxon>
        <taxon>Viridiplantae</taxon>
        <taxon>Streptophyta</taxon>
        <taxon>Embryophyta</taxon>
        <taxon>Tracheophyta</taxon>
        <taxon>Spermatophyta</taxon>
        <taxon>Magnoliopsida</taxon>
        <taxon>Proteales</taxon>
        <taxon>Nelumbonaceae</taxon>
        <taxon>Nelumbo</taxon>
    </lineage>
</organism>
<keyword evidence="3 6" id="KW-0805">Transcription regulation</keyword>
<keyword evidence="2 6" id="KW-0678">Repressor</keyword>
<evidence type="ECO:0000313" key="9">
    <source>
        <dbReference type="EMBL" id="DAD30564.1"/>
    </source>
</evidence>
<accession>A0A822Y922</accession>
<dbReference type="NCBIfam" id="TIGR01568">
    <property type="entry name" value="A_thal_3678"/>
    <property type="match status" value="1"/>
</dbReference>
<evidence type="ECO:0000313" key="10">
    <source>
        <dbReference type="Proteomes" id="UP000607653"/>
    </source>
</evidence>
<comment type="function">
    <text evidence="6">Transcriptional repressor that regulates multiple aspects of plant growth and development.</text>
</comment>
<feature type="region of interest" description="Disordered" evidence="7">
    <location>
        <begin position="133"/>
        <end position="163"/>
    </location>
</feature>
<dbReference type="PROSITE" id="PS51754">
    <property type="entry name" value="OVATE"/>
    <property type="match status" value="1"/>
</dbReference>
<dbReference type="EMBL" id="DUZY01000003">
    <property type="protein sequence ID" value="DAD30564.1"/>
    <property type="molecule type" value="Genomic_DNA"/>
</dbReference>
<dbReference type="InterPro" id="IPR038933">
    <property type="entry name" value="Ovate"/>
</dbReference>
<feature type="compositionally biased region" description="Basic residues" evidence="7">
    <location>
        <begin position="143"/>
        <end position="153"/>
    </location>
</feature>
<gene>
    <name evidence="9" type="ORF">HUJ06_009415</name>
</gene>
<dbReference type="Proteomes" id="UP000607653">
    <property type="component" value="Unassembled WGS sequence"/>
</dbReference>
<comment type="caution">
    <text evidence="9">The sequence shown here is derived from an EMBL/GenBank/DDBJ whole genome shotgun (WGS) entry which is preliminary data.</text>
</comment>
<keyword evidence="4 6" id="KW-0804">Transcription</keyword>
<keyword evidence="10" id="KW-1185">Reference proteome</keyword>
<comment type="subcellular location">
    <subcellularLocation>
        <location evidence="1 6">Nucleus</location>
    </subcellularLocation>
</comment>
<evidence type="ECO:0000256" key="1">
    <source>
        <dbReference type="ARBA" id="ARBA00004123"/>
    </source>
</evidence>
<reference evidence="9 10" key="1">
    <citation type="journal article" date="2020" name="Mol. Biol. Evol.">
        <title>Distinct Expression and Methylation Patterns for Genes with Different Fates following a Single Whole-Genome Duplication in Flowering Plants.</title>
        <authorList>
            <person name="Shi T."/>
            <person name="Rahmani R.S."/>
            <person name="Gugger P.F."/>
            <person name="Wang M."/>
            <person name="Li H."/>
            <person name="Zhang Y."/>
            <person name="Li Z."/>
            <person name="Wang Q."/>
            <person name="Van de Peer Y."/>
            <person name="Marchal K."/>
            <person name="Chen J."/>
        </authorList>
    </citation>
    <scope>NUCLEOTIDE SEQUENCE [LARGE SCALE GENOMIC DNA]</scope>
    <source>
        <tissue evidence="9">Leaf</tissue>
    </source>
</reference>
<dbReference type="AlphaFoldDB" id="A0A822Y922"/>
<keyword evidence="5 6" id="KW-0539">Nucleus</keyword>
<name>A0A822Y922_NELNU</name>
<evidence type="ECO:0000256" key="7">
    <source>
        <dbReference type="SAM" id="MobiDB-lite"/>
    </source>
</evidence>
<dbReference type="PANTHER" id="PTHR33057">
    <property type="entry name" value="TRANSCRIPTION REPRESSOR OFP7-RELATED"/>
    <property type="match status" value="1"/>
</dbReference>
<dbReference type="Pfam" id="PF04844">
    <property type="entry name" value="Ovate"/>
    <property type="match status" value="1"/>
</dbReference>